<gene>
    <name evidence="1" type="ORF">GEV02_02670</name>
</gene>
<dbReference type="Proteomes" id="UP000440498">
    <property type="component" value="Unassembled WGS sequence"/>
</dbReference>
<proteinExistence type="predicted"/>
<name>A0A6A7MV91_9BURK</name>
<dbReference type="AlphaFoldDB" id="A0A6A7MV91"/>
<dbReference type="EMBL" id="WHUG01000001">
    <property type="protein sequence ID" value="MQA37042.1"/>
    <property type="molecule type" value="Genomic_DNA"/>
</dbReference>
<comment type="caution">
    <text evidence="1">The sequence shown here is derived from an EMBL/GenBank/DDBJ whole genome shotgun (WGS) entry which is preliminary data.</text>
</comment>
<protein>
    <submittedName>
        <fullName evidence="1">Uncharacterized protein</fullName>
    </submittedName>
</protein>
<evidence type="ECO:0000313" key="1">
    <source>
        <dbReference type="EMBL" id="MQA37042.1"/>
    </source>
</evidence>
<dbReference type="RefSeq" id="WP_152836382.1">
    <property type="nucleotide sequence ID" value="NZ_WHUG01000001.1"/>
</dbReference>
<evidence type="ECO:0000313" key="2">
    <source>
        <dbReference type="Proteomes" id="UP000440498"/>
    </source>
</evidence>
<sequence>MSNTVDFIGAVYDELSKLLNITDANPSIAMQMAWPGFSLSPQDFKPASAPDGPYDPQVAKETFSHLANIAPTLTKAYFQNSGLEVDDLYEILVTGAIPNGAGPADVGTNPMFKLFGDSQYEFLQARTGSSTDPNAFYYPCIATPANWYDETAAQFWPTFNMQSGAVKPAAPDSRFVRAGGPTLVNQGVWKLRPNDAVKADSVKSGVKLMVAKIQQIPLVKPALPLTVLHKPLNLQAAAALKATPTAAHIAGGIHASPALINTPVFAANLANVKAQTLFDHKIVPESSYSRYKLVNQIQALDLTRKDLNLGRIDLANRYHLTSLINAELPTKPAGTSDNFSISFKYCRVNIDRSWFKLALLKMKNWYMYGTRLGEYSNGSATDNPGMFPLLPTSFIVIRDLRITANWSNDDRQNLGQATALGFFDIRDSTLNQNTLEVKGLQVLCWLSTVMPQLPPMSSPP</sequence>
<reference evidence="1 2" key="1">
    <citation type="submission" date="2019-10" db="EMBL/GenBank/DDBJ databases">
        <title>Two novel species isolated from a subtropical stream in China.</title>
        <authorList>
            <person name="Lu H."/>
        </authorList>
    </citation>
    <scope>NUCLEOTIDE SEQUENCE [LARGE SCALE GENOMIC DNA]</scope>
    <source>
        <strain evidence="1 2">FT29W</strain>
    </source>
</reference>
<organism evidence="1 2">
    <name type="scientific">Rugamonas aquatica</name>
    <dbReference type="NCBI Taxonomy" id="2743357"/>
    <lineage>
        <taxon>Bacteria</taxon>
        <taxon>Pseudomonadati</taxon>
        <taxon>Pseudomonadota</taxon>
        <taxon>Betaproteobacteria</taxon>
        <taxon>Burkholderiales</taxon>
        <taxon>Oxalobacteraceae</taxon>
        <taxon>Telluria group</taxon>
        <taxon>Rugamonas</taxon>
    </lineage>
</organism>
<accession>A0A6A7MV91</accession>
<keyword evidence="2" id="KW-1185">Reference proteome</keyword>